<accession>A0A7X6DQW2</accession>
<reference evidence="10 11" key="1">
    <citation type="journal article" date="2020" name="Nature">
        <title>Bacterial chemolithoautotrophy via manganese oxidation.</title>
        <authorList>
            <person name="Yu H."/>
            <person name="Leadbetter J.R."/>
        </authorList>
    </citation>
    <scope>NUCLEOTIDE SEQUENCE [LARGE SCALE GENOMIC DNA]</scope>
    <source>
        <strain evidence="10 11">Mn-1</strain>
    </source>
</reference>
<protein>
    <recommendedName>
        <fullName evidence="8">Indole-3-glycerol phosphate synthase</fullName>
        <shortName evidence="8">IGPS</shortName>
        <ecNumber evidence="8">4.1.1.48</ecNumber>
    </recommendedName>
</protein>
<dbReference type="HAMAP" id="MF_00134_B">
    <property type="entry name" value="IGPS_B"/>
    <property type="match status" value="1"/>
</dbReference>
<dbReference type="GO" id="GO:0000162">
    <property type="term" value="P:L-tryptophan biosynthetic process"/>
    <property type="evidence" value="ECO:0007669"/>
    <property type="project" value="UniProtKB-UniRule"/>
</dbReference>
<keyword evidence="6 8" id="KW-0057">Aromatic amino acid biosynthesis</keyword>
<dbReference type="PANTHER" id="PTHR22854:SF2">
    <property type="entry name" value="INDOLE-3-GLYCEROL-PHOSPHATE SYNTHASE"/>
    <property type="match status" value="1"/>
</dbReference>
<evidence type="ECO:0000256" key="3">
    <source>
        <dbReference type="ARBA" id="ARBA00022605"/>
    </source>
</evidence>
<comment type="caution">
    <text evidence="10">The sequence shown here is derived from an EMBL/GenBank/DDBJ whole genome shotgun (WGS) entry which is preliminary data.</text>
</comment>
<evidence type="ECO:0000256" key="6">
    <source>
        <dbReference type="ARBA" id="ARBA00023141"/>
    </source>
</evidence>
<keyword evidence="7 8" id="KW-0456">Lyase</keyword>
<organism evidence="10 11">
    <name type="scientific">Candidatus Manganitrophus noduliformans</name>
    <dbReference type="NCBI Taxonomy" id="2606439"/>
    <lineage>
        <taxon>Bacteria</taxon>
        <taxon>Pseudomonadati</taxon>
        <taxon>Nitrospirota</taxon>
        <taxon>Nitrospiria</taxon>
        <taxon>Candidatus Troglogloeales</taxon>
        <taxon>Candidatus Manganitrophaceae</taxon>
        <taxon>Candidatus Manganitrophus</taxon>
    </lineage>
</organism>
<dbReference type="InterPro" id="IPR045186">
    <property type="entry name" value="Indole-3-glycerol_P_synth"/>
</dbReference>
<dbReference type="NCBIfam" id="NF001377">
    <property type="entry name" value="PRK00278.2-4"/>
    <property type="match status" value="1"/>
</dbReference>
<name>A0A7X6DQW2_9BACT</name>
<comment type="pathway">
    <text evidence="2 8">Amino-acid biosynthesis; L-tryptophan biosynthesis; L-tryptophan from chorismate: step 4/5.</text>
</comment>
<dbReference type="Proteomes" id="UP000534783">
    <property type="component" value="Unassembled WGS sequence"/>
</dbReference>
<dbReference type="Pfam" id="PF00218">
    <property type="entry name" value="IGPS"/>
    <property type="match status" value="1"/>
</dbReference>
<dbReference type="CDD" id="cd00331">
    <property type="entry name" value="IGPS"/>
    <property type="match status" value="1"/>
</dbReference>
<dbReference type="Gene3D" id="3.20.20.70">
    <property type="entry name" value="Aldolase class I"/>
    <property type="match status" value="1"/>
</dbReference>
<dbReference type="SUPFAM" id="SSF51366">
    <property type="entry name" value="Ribulose-phoshate binding barrel"/>
    <property type="match status" value="1"/>
</dbReference>
<evidence type="ECO:0000313" key="11">
    <source>
        <dbReference type="Proteomes" id="UP000534783"/>
    </source>
</evidence>
<evidence type="ECO:0000256" key="4">
    <source>
        <dbReference type="ARBA" id="ARBA00022793"/>
    </source>
</evidence>
<dbReference type="InterPro" id="IPR001468">
    <property type="entry name" value="Indole-3-GlycerolPSynthase_CS"/>
</dbReference>
<keyword evidence="5 8" id="KW-0822">Tryptophan biosynthesis</keyword>
<dbReference type="UniPathway" id="UPA00035">
    <property type="reaction ID" value="UER00043"/>
</dbReference>
<gene>
    <name evidence="8 10" type="primary">trpC</name>
    <name evidence="10" type="ORF">MNODULE_12710</name>
</gene>
<dbReference type="EMBL" id="VTOW01000002">
    <property type="protein sequence ID" value="NKE71602.1"/>
    <property type="molecule type" value="Genomic_DNA"/>
</dbReference>
<proteinExistence type="inferred from homology"/>
<evidence type="ECO:0000256" key="7">
    <source>
        <dbReference type="ARBA" id="ARBA00023239"/>
    </source>
</evidence>
<sequence length="264" mass="30227">MTFLDDILKVKRESVQRRKGRSALQELRSRIADAEPTRRFQKALRERQEGAPRLIAEIKKASPSKGIIREKFQPVEIARIYEGEGAAAVSVLTEEHFFLGKPSYLKEVRSAIALPLLKKDFILDEFQVYEARAWGADALLLIAALLERQQAIDYFHLARELSLDTLVEIHDEKELEQVVDWAPAIGINNRDLRTFKTDLETTFRLLHKIPSSVRKDRIVISESGIHSRKEVERLYDAGVEAMLIGETFMAAEKMADKMKELLGR</sequence>
<dbReference type="PANTHER" id="PTHR22854">
    <property type="entry name" value="TRYPTOPHAN BIOSYNTHESIS PROTEIN"/>
    <property type="match status" value="1"/>
</dbReference>
<dbReference type="GO" id="GO:0004425">
    <property type="term" value="F:indole-3-glycerol-phosphate synthase activity"/>
    <property type="evidence" value="ECO:0007669"/>
    <property type="project" value="UniProtKB-UniRule"/>
</dbReference>
<feature type="domain" description="Indole-3-glycerol phosphate synthase" evidence="9">
    <location>
        <begin position="4"/>
        <end position="261"/>
    </location>
</feature>
<keyword evidence="4 8" id="KW-0210">Decarboxylase</keyword>
<evidence type="ECO:0000256" key="5">
    <source>
        <dbReference type="ARBA" id="ARBA00022822"/>
    </source>
</evidence>
<evidence type="ECO:0000259" key="9">
    <source>
        <dbReference type="Pfam" id="PF00218"/>
    </source>
</evidence>
<dbReference type="FunFam" id="3.20.20.70:FF:000024">
    <property type="entry name" value="Indole-3-glycerol phosphate synthase"/>
    <property type="match status" value="1"/>
</dbReference>
<keyword evidence="11" id="KW-1185">Reference proteome</keyword>
<dbReference type="PROSITE" id="PS00614">
    <property type="entry name" value="IGPS"/>
    <property type="match status" value="1"/>
</dbReference>
<dbReference type="AlphaFoldDB" id="A0A7X6DQW2"/>
<dbReference type="InterPro" id="IPR011060">
    <property type="entry name" value="RibuloseP-bd_barrel"/>
</dbReference>
<evidence type="ECO:0000256" key="8">
    <source>
        <dbReference type="HAMAP-Rule" id="MF_00134"/>
    </source>
</evidence>
<keyword evidence="3 8" id="KW-0028">Amino-acid biosynthesis</keyword>
<evidence type="ECO:0000256" key="2">
    <source>
        <dbReference type="ARBA" id="ARBA00004696"/>
    </source>
</evidence>
<dbReference type="InterPro" id="IPR013798">
    <property type="entry name" value="Indole-3-glycerol_P_synth_dom"/>
</dbReference>
<evidence type="ECO:0000313" key="10">
    <source>
        <dbReference type="EMBL" id="NKE71602.1"/>
    </source>
</evidence>
<comment type="catalytic activity">
    <reaction evidence="1 8">
        <text>1-(2-carboxyphenylamino)-1-deoxy-D-ribulose 5-phosphate + H(+) = (1S,2R)-1-C-(indol-3-yl)glycerol 3-phosphate + CO2 + H2O</text>
        <dbReference type="Rhea" id="RHEA:23476"/>
        <dbReference type="ChEBI" id="CHEBI:15377"/>
        <dbReference type="ChEBI" id="CHEBI:15378"/>
        <dbReference type="ChEBI" id="CHEBI:16526"/>
        <dbReference type="ChEBI" id="CHEBI:58613"/>
        <dbReference type="ChEBI" id="CHEBI:58866"/>
        <dbReference type="EC" id="4.1.1.48"/>
    </reaction>
</comment>
<comment type="similarity">
    <text evidence="8">Belongs to the TrpC family.</text>
</comment>
<evidence type="ECO:0000256" key="1">
    <source>
        <dbReference type="ARBA" id="ARBA00001633"/>
    </source>
</evidence>
<dbReference type="EC" id="4.1.1.48" evidence="8"/>
<dbReference type="InterPro" id="IPR013785">
    <property type="entry name" value="Aldolase_TIM"/>
</dbReference>
<dbReference type="GO" id="GO:0004640">
    <property type="term" value="F:phosphoribosylanthranilate isomerase activity"/>
    <property type="evidence" value="ECO:0007669"/>
    <property type="project" value="TreeGrafter"/>
</dbReference>